<dbReference type="EMBL" id="BAAAPB010000001">
    <property type="protein sequence ID" value="GAA1948073.1"/>
    <property type="molecule type" value="Genomic_DNA"/>
</dbReference>
<dbReference type="Pfam" id="PF13561">
    <property type="entry name" value="adh_short_C2"/>
    <property type="match status" value="1"/>
</dbReference>
<dbReference type="Gene3D" id="3.40.50.720">
    <property type="entry name" value="NAD(P)-binding Rossmann-like Domain"/>
    <property type="match status" value="1"/>
</dbReference>
<accession>A0ABN2QA31</accession>
<reference evidence="3 4" key="1">
    <citation type="journal article" date="2019" name="Int. J. Syst. Evol. Microbiol.">
        <title>The Global Catalogue of Microorganisms (GCM) 10K type strain sequencing project: providing services to taxonomists for standard genome sequencing and annotation.</title>
        <authorList>
            <consortium name="The Broad Institute Genomics Platform"/>
            <consortium name="The Broad Institute Genome Sequencing Center for Infectious Disease"/>
            <person name="Wu L."/>
            <person name="Ma J."/>
        </authorList>
    </citation>
    <scope>NUCLEOTIDE SEQUENCE [LARGE SCALE GENOMIC DNA]</scope>
    <source>
        <strain evidence="3 4">JCM 15309</strain>
    </source>
</reference>
<dbReference type="PRINTS" id="PR00081">
    <property type="entry name" value="GDHRDH"/>
</dbReference>
<name>A0ABN2QA31_9ACTN</name>
<dbReference type="RefSeq" id="WP_344041886.1">
    <property type="nucleotide sequence ID" value="NZ_BAAAPB010000001.1"/>
</dbReference>
<evidence type="ECO:0000313" key="4">
    <source>
        <dbReference type="Proteomes" id="UP001500571"/>
    </source>
</evidence>
<protein>
    <submittedName>
        <fullName evidence="3">SDR family NAD(P)-dependent oxidoreductase</fullName>
    </submittedName>
</protein>
<organism evidence="3 4">
    <name type="scientific">Nocardioides panacihumi</name>
    <dbReference type="NCBI Taxonomy" id="400774"/>
    <lineage>
        <taxon>Bacteria</taxon>
        <taxon>Bacillati</taxon>
        <taxon>Actinomycetota</taxon>
        <taxon>Actinomycetes</taxon>
        <taxon>Propionibacteriales</taxon>
        <taxon>Nocardioidaceae</taxon>
        <taxon>Nocardioides</taxon>
    </lineage>
</organism>
<evidence type="ECO:0000256" key="2">
    <source>
        <dbReference type="ARBA" id="ARBA00023002"/>
    </source>
</evidence>
<dbReference type="Proteomes" id="UP001500571">
    <property type="component" value="Unassembled WGS sequence"/>
</dbReference>
<dbReference type="CDD" id="cd05233">
    <property type="entry name" value="SDR_c"/>
    <property type="match status" value="1"/>
</dbReference>
<comment type="similarity">
    <text evidence="1">Belongs to the short-chain dehydrogenases/reductases (SDR) family.</text>
</comment>
<evidence type="ECO:0000256" key="1">
    <source>
        <dbReference type="ARBA" id="ARBA00006484"/>
    </source>
</evidence>
<comment type="caution">
    <text evidence="3">The sequence shown here is derived from an EMBL/GenBank/DDBJ whole genome shotgun (WGS) entry which is preliminary data.</text>
</comment>
<sequence length="281" mass="29941">MNAGTSGEWVDRDADWTPDYASMLRLNGQVHVVLGAGFGIGYQTSHALASVGARVVCVDRDEERAEKVAAEVDGIAWTGDITDRDSMAALFDHVDERCGRLDGVVDIVGLAIYKGLLDLTDEDWAFHHDVVLKHAYLALQYAGRYWERTGTGGSVTFVASVAGMTSSPKTSAYGADKAALMSLVRTAAVELGPLGVRVNAVAPGVVRTPRQQANPRWTRDLVVANVERTPLRKVAYPSDIASVLLFLSTPLAGHVTGHTITVDGGNSIVFNVVSPEPAPTA</sequence>
<dbReference type="SUPFAM" id="SSF51735">
    <property type="entry name" value="NAD(P)-binding Rossmann-fold domains"/>
    <property type="match status" value="1"/>
</dbReference>
<keyword evidence="4" id="KW-1185">Reference proteome</keyword>
<proteinExistence type="inferred from homology"/>
<dbReference type="InterPro" id="IPR002347">
    <property type="entry name" value="SDR_fam"/>
</dbReference>
<dbReference type="InterPro" id="IPR036291">
    <property type="entry name" value="NAD(P)-bd_dom_sf"/>
</dbReference>
<dbReference type="PANTHER" id="PTHR43669:SF3">
    <property type="entry name" value="ALCOHOL DEHYDROGENASE, PUTATIVE (AFU_ORTHOLOGUE AFUA_3G03445)-RELATED"/>
    <property type="match status" value="1"/>
</dbReference>
<keyword evidence="2" id="KW-0560">Oxidoreductase</keyword>
<evidence type="ECO:0000313" key="3">
    <source>
        <dbReference type="EMBL" id="GAA1948073.1"/>
    </source>
</evidence>
<gene>
    <name evidence="3" type="ORF">GCM10009798_04030</name>
</gene>
<dbReference type="PANTHER" id="PTHR43669">
    <property type="entry name" value="5-KETO-D-GLUCONATE 5-REDUCTASE"/>
    <property type="match status" value="1"/>
</dbReference>